<dbReference type="Gene3D" id="3.40.630.10">
    <property type="entry name" value="Zn peptidases"/>
    <property type="match status" value="1"/>
</dbReference>
<dbReference type="InterPro" id="IPR045175">
    <property type="entry name" value="M28_fam"/>
</dbReference>
<dbReference type="Gene3D" id="3.50.30.30">
    <property type="match status" value="1"/>
</dbReference>
<evidence type="ECO:0000256" key="6">
    <source>
        <dbReference type="ARBA" id="ARBA00022833"/>
    </source>
</evidence>
<dbReference type="InterPro" id="IPR007484">
    <property type="entry name" value="Peptidase_M28"/>
</dbReference>
<name>A0AAN8MWE9_9PEZI</name>
<dbReference type="AlphaFoldDB" id="A0AAN8MWE9"/>
<keyword evidence="6 7" id="KW-0862">Zinc</keyword>
<feature type="domain" description="Peptidase M28" evidence="9">
    <location>
        <begin position="270"/>
        <end position="463"/>
    </location>
</feature>
<keyword evidence="3 7" id="KW-0645">Protease</keyword>
<proteinExistence type="inferred from homology"/>
<dbReference type="EMBL" id="JAVHNR010000003">
    <property type="protein sequence ID" value="KAK6348737.1"/>
    <property type="molecule type" value="Genomic_DNA"/>
</dbReference>
<accession>A0AAN8MWE9</accession>
<dbReference type="Pfam" id="PF02225">
    <property type="entry name" value="PA"/>
    <property type="match status" value="1"/>
</dbReference>
<comment type="cofactor">
    <cofactor evidence="1">
        <name>Zn(2+)</name>
        <dbReference type="ChEBI" id="CHEBI:29105"/>
    </cofactor>
</comment>
<protein>
    <recommendedName>
        <fullName evidence="7">Peptide hydrolase</fullName>
        <ecNumber evidence="7">3.4.-.-</ecNumber>
    </recommendedName>
</protein>
<evidence type="ECO:0000256" key="1">
    <source>
        <dbReference type="ARBA" id="ARBA00001947"/>
    </source>
</evidence>
<feature type="chain" id="PRO_5042668336" description="Peptide hydrolase" evidence="7">
    <location>
        <begin position="21"/>
        <end position="515"/>
    </location>
</feature>
<evidence type="ECO:0000313" key="10">
    <source>
        <dbReference type="EMBL" id="KAK6348737.1"/>
    </source>
</evidence>
<dbReference type="InterPro" id="IPR003137">
    <property type="entry name" value="PA_domain"/>
</dbReference>
<feature type="signal peptide" evidence="7">
    <location>
        <begin position="1"/>
        <end position="20"/>
    </location>
</feature>
<keyword evidence="11" id="KW-1185">Reference proteome</keyword>
<comment type="similarity">
    <text evidence="2">Belongs to the peptidase M28 family. M28B subfamily.</text>
</comment>
<evidence type="ECO:0000256" key="3">
    <source>
        <dbReference type="ARBA" id="ARBA00022670"/>
    </source>
</evidence>
<evidence type="ECO:0000259" key="9">
    <source>
        <dbReference type="Pfam" id="PF04389"/>
    </source>
</evidence>
<evidence type="ECO:0000313" key="11">
    <source>
        <dbReference type="Proteomes" id="UP001313282"/>
    </source>
</evidence>
<dbReference type="PANTHER" id="PTHR12147:SF26">
    <property type="entry name" value="PEPTIDASE M28 DOMAIN-CONTAINING PROTEIN"/>
    <property type="match status" value="1"/>
</dbReference>
<gene>
    <name evidence="10" type="ORF">TWF718_006524</name>
</gene>
<feature type="domain" description="PA" evidence="8">
    <location>
        <begin position="130"/>
        <end position="233"/>
    </location>
</feature>
<dbReference type="EC" id="3.4.-.-" evidence="7"/>
<keyword evidence="5 7" id="KW-0378">Hydrolase</keyword>
<dbReference type="Pfam" id="PF04389">
    <property type="entry name" value="Peptidase_M28"/>
    <property type="match status" value="1"/>
</dbReference>
<dbReference type="GO" id="GO:0006508">
    <property type="term" value="P:proteolysis"/>
    <property type="evidence" value="ECO:0007669"/>
    <property type="project" value="UniProtKB-KW"/>
</dbReference>
<sequence>MKFRNASIIAVVSYIAYTNAAALKGTSCPPVDSKGVQRLVTKNKLMKNLKDLETIANWNGGNRAFNTPGYTASLNYIKSQLDTSKTWKSWTQDLEVPYQKPKVTFVVEGKAYTIGHFQFSMWAGEDDFNVEGEVVEGPPGPASCTPEGYTGLNVTGKIVFVDGANCPGGVWQSPWVHYGDVVAPRLRAAHSAGALAVVVHLNEKYEAGLVGFKQMPDRKDFSPSGYMAYTDGLHLLSLIRRTGRPVLAKFENSWFSGKSLTQNLFSESIGGDPTNVIMIGAHLDSIRNGPGINDNGSGSSLLIALFHALQSYCPKNRIRFAWWGAEELGLYGSNHYVSNLSKQEADDILVYLNFDMIGHGYFGVFDGNSTSKPEDPYSLTSPPGSSVIEKLFVDYLVGSGVPITKEPLVANTDIAGFVELNKAVGGMHSGSIGVDFCYHRKCDDYTNINETHIEIIGKATAHVVSVLSNEGAKIIPKALSHSVNEDGRVIPTKVWDKKPSISEKVDVTVGDVLGI</sequence>
<evidence type="ECO:0000256" key="4">
    <source>
        <dbReference type="ARBA" id="ARBA00022723"/>
    </source>
</evidence>
<organism evidence="10 11">
    <name type="scientific">Orbilia javanica</name>
    <dbReference type="NCBI Taxonomy" id="47235"/>
    <lineage>
        <taxon>Eukaryota</taxon>
        <taxon>Fungi</taxon>
        <taxon>Dikarya</taxon>
        <taxon>Ascomycota</taxon>
        <taxon>Pezizomycotina</taxon>
        <taxon>Orbiliomycetes</taxon>
        <taxon>Orbiliales</taxon>
        <taxon>Orbiliaceae</taxon>
        <taxon>Orbilia</taxon>
    </lineage>
</organism>
<dbReference type="GO" id="GO:0046872">
    <property type="term" value="F:metal ion binding"/>
    <property type="evidence" value="ECO:0007669"/>
    <property type="project" value="UniProtKB-KW"/>
</dbReference>
<comment type="caution">
    <text evidence="10">The sequence shown here is derived from an EMBL/GenBank/DDBJ whole genome shotgun (WGS) entry which is preliminary data.</text>
</comment>
<evidence type="ECO:0000256" key="2">
    <source>
        <dbReference type="ARBA" id="ARBA00005634"/>
    </source>
</evidence>
<dbReference type="PANTHER" id="PTHR12147">
    <property type="entry name" value="METALLOPEPTIDASE M28 FAMILY MEMBER"/>
    <property type="match status" value="1"/>
</dbReference>
<keyword evidence="7" id="KW-0732">Signal</keyword>
<keyword evidence="4 7" id="KW-0479">Metal-binding</keyword>
<dbReference type="SUPFAM" id="SSF53187">
    <property type="entry name" value="Zn-dependent exopeptidases"/>
    <property type="match status" value="1"/>
</dbReference>
<reference evidence="10 11" key="1">
    <citation type="submission" date="2019-10" db="EMBL/GenBank/DDBJ databases">
        <authorList>
            <person name="Palmer J.M."/>
        </authorList>
    </citation>
    <scope>NUCLEOTIDE SEQUENCE [LARGE SCALE GENOMIC DNA]</scope>
    <source>
        <strain evidence="10 11">TWF718</strain>
    </source>
</reference>
<evidence type="ECO:0000256" key="7">
    <source>
        <dbReference type="RuleBase" id="RU361240"/>
    </source>
</evidence>
<evidence type="ECO:0000259" key="8">
    <source>
        <dbReference type="Pfam" id="PF02225"/>
    </source>
</evidence>
<dbReference type="Proteomes" id="UP001313282">
    <property type="component" value="Unassembled WGS sequence"/>
</dbReference>
<evidence type="ECO:0000256" key="5">
    <source>
        <dbReference type="ARBA" id="ARBA00022801"/>
    </source>
</evidence>
<dbReference type="GO" id="GO:0008235">
    <property type="term" value="F:metalloexopeptidase activity"/>
    <property type="evidence" value="ECO:0007669"/>
    <property type="project" value="InterPro"/>
</dbReference>